<evidence type="ECO:0000313" key="8">
    <source>
        <dbReference type="EMBL" id="AIG98205.1"/>
    </source>
</evidence>
<dbReference type="RefSeq" id="WP_048095641.1">
    <property type="nucleotide sequence ID" value="NZ_CP006577.1"/>
</dbReference>
<dbReference type="Pfam" id="PF07690">
    <property type="entry name" value="MFS_1"/>
    <property type="match status" value="2"/>
</dbReference>
<feature type="transmembrane region" description="Helical" evidence="6">
    <location>
        <begin position="315"/>
        <end position="338"/>
    </location>
</feature>
<protein>
    <submittedName>
        <fullName evidence="8">Arabinose efflux permease</fullName>
    </submittedName>
</protein>
<evidence type="ECO:0000256" key="6">
    <source>
        <dbReference type="SAM" id="Phobius"/>
    </source>
</evidence>
<reference evidence="8 9" key="1">
    <citation type="submission" date="2013-07" db="EMBL/GenBank/DDBJ databases">
        <title>Genome of Archaeoglobus fulgidus.</title>
        <authorList>
            <person name="Fiebig A."/>
            <person name="Birkeland N.-K."/>
        </authorList>
    </citation>
    <scope>NUCLEOTIDE SEQUENCE [LARGE SCALE GENOMIC DNA]</scope>
    <source>
        <strain evidence="8 9">DSM 8774</strain>
    </source>
</reference>
<dbReference type="AlphaFoldDB" id="A0A075WCS7"/>
<feature type="transmembrane region" description="Helical" evidence="6">
    <location>
        <begin position="152"/>
        <end position="171"/>
    </location>
</feature>
<organism evidence="8 9">
    <name type="scientific">Archaeoglobus fulgidus DSM 8774</name>
    <dbReference type="NCBI Taxonomy" id="1344584"/>
    <lineage>
        <taxon>Archaea</taxon>
        <taxon>Methanobacteriati</taxon>
        <taxon>Methanobacteriota</taxon>
        <taxon>Archaeoglobi</taxon>
        <taxon>Archaeoglobales</taxon>
        <taxon>Archaeoglobaceae</taxon>
        <taxon>Archaeoglobus</taxon>
    </lineage>
</organism>
<feature type="transmembrane region" description="Helical" evidence="6">
    <location>
        <begin position="230"/>
        <end position="250"/>
    </location>
</feature>
<keyword evidence="4 6" id="KW-1133">Transmembrane helix</keyword>
<evidence type="ECO:0000256" key="4">
    <source>
        <dbReference type="ARBA" id="ARBA00022989"/>
    </source>
</evidence>
<feature type="domain" description="Major facilitator superfamily (MFS) profile" evidence="7">
    <location>
        <begin position="1"/>
        <end position="359"/>
    </location>
</feature>
<proteinExistence type="predicted"/>
<feature type="transmembrane region" description="Helical" evidence="6">
    <location>
        <begin position="66"/>
        <end position="84"/>
    </location>
</feature>
<keyword evidence="3 6" id="KW-0812">Transmembrane</keyword>
<evidence type="ECO:0000256" key="2">
    <source>
        <dbReference type="ARBA" id="ARBA00022475"/>
    </source>
</evidence>
<evidence type="ECO:0000256" key="1">
    <source>
        <dbReference type="ARBA" id="ARBA00004651"/>
    </source>
</evidence>
<feature type="transmembrane region" description="Helical" evidence="6">
    <location>
        <begin position="280"/>
        <end position="303"/>
    </location>
</feature>
<evidence type="ECO:0000256" key="5">
    <source>
        <dbReference type="ARBA" id="ARBA00023136"/>
    </source>
</evidence>
<dbReference type="GO" id="GO:0022857">
    <property type="term" value="F:transmembrane transporter activity"/>
    <property type="evidence" value="ECO:0007669"/>
    <property type="project" value="InterPro"/>
</dbReference>
<dbReference type="PANTHER" id="PTHR43124:SF9">
    <property type="entry name" value="SUGAR TRANSPORT FAMILY PROTEIN"/>
    <property type="match status" value="1"/>
</dbReference>
<dbReference type="EMBL" id="CP006577">
    <property type="protein sequence ID" value="AIG98205.1"/>
    <property type="molecule type" value="Genomic_DNA"/>
</dbReference>
<name>A0A075WCS7_ARCFL</name>
<feature type="transmembrane region" description="Helical" evidence="6">
    <location>
        <begin position="257"/>
        <end position="274"/>
    </location>
</feature>
<dbReference type="InterPro" id="IPR011701">
    <property type="entry name" value="MFS"/>
</dbReference>
<dbReference type="CDD" id="cd17325">
    <property type="entry name" value="MFS_MdtG_SLC18_like"/>
    <property type="match status" value="1"/>
</dbReference>
<evidence type="ECO:0000256" key="3">
    <source>
        <dbReference type="ARBA" id="ARBA00022692"/>
    </source>
</evidence>
<dbReference type="Gene3D" id="1.20.1250.20">
    <property type="entry name" value="MFS general substrate transporter like domains"/>
    <property type="match status" value="2"/>
</dbReference>
<feature type="transmembrane region" description="Helical" evidence="6">
    <location>
        <begin position="192"/>
        <end position="218"/>
    </location>
</feature>
<dbReference type="PROSITE" id="PS51257">
    <property type="entry name" value="PROKAR_LIPOPROTEIN"/>
    <property type="match status" value="1"/>
</dbReference>
<dbReference type="KEGG" id="afg:AFULGI_00014360"/>
<sequence>MLRLILSGFFAYASLSCVIPIIPSYASSLGASVFLSAFAAGVFALFPAIAMTPFGMLSEVYGRRRFLVAGAVTSLLASLLYLQSSTAELLVFSRTLHGLGSALYIPSINALVADISEESRRGEAMGKLQTALMLGFFAGPLAGGFVSDFFGVKAVFLLALVFSAAALVPVVGVRERSKGGEIGKQFIFPRKLAPLFAVMFVGMATGSSLALFAIPFYAPELNISQQQAGLLVAVLFLFSAIIRVPAGILADRAGRNVTALLGMVVTGLGLFSAFKPDFPFLFLASLLCGAGNGIVNTAVFAAASDYENRGYAMGVANTVLNAGIFAGTTLAGFMAGFLSFQSMMLILAVATLLLSPISLSKGFDSISQVER</sequence>
<comment type="subcellular location">
    <subcellularLocation>
        <location evidence="1">Cell membrane</location>
        <topology evidence="1">Multi-pass membrane protein</topology>
    </subcellularLocation>
</comment>
<dbReference type="InterPro" id="IPR050189">
    <property type="entry name" value="MFS_Efflux_Transporters"/>
</dbReference>
<dbReference type="GeneID" id="24794937"/>
<dbReference type="InterPro" id="IPR036259">
    <property type="entry name" value="MFS_trans_sf"/>
</dbReference>
<dbReference type="GO" id="GO:0005886">
    <property type="term" value="C:plasma membrane"/>
    <property type="evidence" value="ECO:0007669"/>
    <property type="project" value="UniProtKB-SubCell"/>
</dbReference>
<feature type="transmembrane region" description="Helical" evidence="6">
    <location>
        <begin position="30"/>
        <end position="54"/>
    </location>
</feature>
<gene>
    <name evidence="8" type="ORF">AFULGI_00014360</name>
</gene>
<feature type="transmembrane region" description="Helical" evidence="6">
    <location>
        <begin position="344"/>
        <end position="363"/>
    </location>
</feature>
<keyword evidence="2" id="KW-1003">Cell membrane</keyword>
<dbReference type="Proteomes" id="UP000028501">
    <property type="component" value="Chromosome"/>
</dbReference>
<dbReference type="InterPro" id="IPR020846">
    <property type="entry name" value="MFS_dom"/>
</dbReference>
<accession>A0A075WCS7</accession>
<dbReference type="HOGENOM" id="CLU_001265_10_11_2"/>
<dbReference type="PROSITE" id="PS50850">
    <property type="entry name" value="MFS"/>
    <property type="match status" value="1"/>
</dbReference>
<evidence type="ECO:0000313" key="9">
    <source>
        <dbReference type="Proteomes" id="UP000028501"/>
    </source>
</evidence>
<keyword evidence="5 6" id="KW-0472">Membrane</keyword>
<evidence type="ECO:0000259" key="7">
    <source>
        <dbReference type="PROSITE" id="PS50850"/>
    </source>
</evidence>
<dbReference type="PANTHER" id="PTHR43124">
    <property type="entry name" value="PURINE EFFLUX PUMP PBUE"/>
    <property type="match status" value="1"/>
</dbReference>
<dbReference type="SUPFAM" id="SSF103473">
    <property type="entry name" value="MFS general substrate transporter"/>
    <property type="match status" value="1"/>
</dbReference>